<gene>
    <name evidence="2" type="ORF">G3480_17275</name>
</gene>
<evidence type="ECO:0000313" key="2">
    <source>
        <dbReference type="EMBL" id="NEX22036.1"/>
    </source>
</evidence>
<keyword evidence="1" id="KW-1133">Transmembrane helix</keyword>
<accession>A0A6P1DZ73</accession>
<sequence length="88" mass="9750">MPVVFGVLYLLALTVFVVGTFGFFGQVRDPLSGVSLIPLGMPWNWMIDLLPEPLWPWLAAAAPSINLGILWMLCRLGLRSSADERTSF</sequence>
<proteinExistence type="predicted"/>
<comment type="caution">
    <text evidence="2">The sequence shown here is derived from an EMBL/GenBank/DDBJ whole genome shotgun (WGS) entry which is preliminary data.</text>
</comment>
<evidence type="ECO:0000256" key="1">
    <source>
        <dbReference type="SAM" id="Phobius"/>
    </source>
</evidence>
<protein>
    <submittedName>
        <fullName evidence="2">Uncharacterized protein</fullName>
    </submittedName>
</protein>
<reference evidence="2 3" key="2">
    <citation type="submission" date="2020-02" db="EMBL/GenBank/DDBJ databases">
        <title>Genome sequences of Thiorhodococcus mannitoliphagus and Thiorhodococcus minor, purple sulfur photosynthetic bacteria in the gammaproteobacterial family, Chromatiaceae.</title>
        <authorList>
            <person name="Aviles F.A."/>
            <person name="Meyer T.E."/>
            <person name="Kyndt J.A."/>
        </authorList>
    </citation>
    <scope>NUCLEOTIDE SEQUENCE [LARGE SCALE GENOMIC DNA]</scope>
    <source>
        <strain evidence="2 3">DSM 18266</strain>
    </source>
</reference>
<name>A0A6P1DZ73_9GAMM</name>
<reference evidence="3" key="1">
    <citation type="journal article" date="2020" name="Microbiol. Resour. Announc.">
        <title>Draft Genome Sequences of Thiorhodococcus mannitoliphagus and Thiorhodococcus minor, Purple Sulfur Photosynthetic Bacteria in the Gammaproteobacterial Family Chromatiaceae.</title>
        <authorList>
            <person name="Aviles F.A."/>
            <person name="Meyer T.E."/>
            <person name="Kyndt J.A."/>
        </authorList>
    </citation>
    <scope>NUCLEOTIDE SEQUENCE [LARGE SCALE GENOMIC DNA]</scope>
    <source>
        <strain evidence="3">DSM 18266</strain>
    </source>
</reference>
<organism evidence="2 3">
    <name type="scientific">Thiorhodococcus mannitoliphagus</name>
    <dbReference type="NCBI Taxonomy" id="329406"/>
    <lineage>
        <taxon>Bacteria</taxon>
        <taxon>Pseudomonadati</taxon>
        <taxon>Pseudomonadota</taxon>
        <taxon>Gammaproteobacteria</taxon>
        <taxon>Chromatiales</taxon>
        <taxon>Chromatiaceae</taxon>
        <taxon>Thiorhodococcus</taxon>
    </lineage>
</organism>
<dbReference type="AlphaFoldDB" id="A0A6P1DZ73"/>
<feature type="transmembrane region" description="Helical" evidence="1">
    <location>
        <begin position="7"/>
        <end position="27"/>
    </location>
</feature>
<dbReference type="EMBL" id="JAAIJR010000080">
    <property type="protein sequence ID" value="NEX22036.1"/>
    <property type="molecule type" value="Genomic_DNA"/>
</dbReference>
<keyword evidence="1" id="KW-0812">Transmembrane</keyword>
<dbReference type="Proteomes" id="UP000471640">
    <property type="component" value="Unassembled WGS sequence"/>
</dbReference>
<keyword evidence="3" id="KW-1185">Reference proteome</keyword>
<keyword evidence="1" id="KW-0472">Membrane</keyword>
<evidence type="ECO:0000313" key="3">
    <source>
        <dbReference type="Proteomes" id="UP000471640"/>
    </source>
</evidence>
<feature type="transmembrane region" description="Helical" evidence="1">
    <location>
        <begin position="54"/>
        <end position="78"/>
    </location>
</feature>